<keyword evidence="6 12" id="KW-0040">ANK repeat</keyword>
<evidence type="ECO:0000256" key="10">
    <source>
        <dbReference type="ARBA" id="ARBA00049715"/>
    </source>
</evidence>
<evidence type="ECO:0000256" key="11">
    <source>
        <dbReference type="ARBA" id="ARBA00049811"/>
    </source>
</evidence>
<keyword evidence="8" id="KW-1053">Target membrane</keyword>
<dbReference type="OrthoDB" id="6410341at2759"/>
<feature type="region of interest" description="Disordered" evidence="13">
    <location>
        <begin position="636"/>
        <end position="673"/>
    </location>
</feature>
<keyword evidence="4" id="KW-0677">Repeat</keyword>
<dbReference type="AlphaFoldDB" id="B7PJ92"/>
<dbReference type="HOGENOM" id="CLU_333257_0_0_1"/>
<evidence type="ECO:0000256" key="6">
    <source>
        <dbReference type="ARBA" id="ARBA00023043"/>
    </source>
</evidence>
<dbReference type="VEuPathDB" id="VectorBase:ISCP_013499"/>
<comment type="similarity">
    <text evidence="9">Belongs to the cationic peptide 01 (latrotoxin) family. 03 (alpha-latrotoxin) subfamily.</text>
</comment>
<dbReference type="PANTHER" id="PTHR24198">
    <property type="entry name" value="ANKYRIN REPEAT AND PROTEIN KINASE DOMAIN-CONTAINING PROTEIN"/>
    <property type="match status" value="1"/>
</dbReference>
<evidence type="ECO:0000313" key="15">
    <source>
        <dbReference type="EnsemblMetazoa" id="ISCW004958-PA"/>
    </source>
</evidence>
<gene>
    <name evidence="14" type="ORF">IscW_ISCW004958</name>
</gene>
<dbReference type="EMBL" id="ABJB010062943">
    <property type="status" value="NOT_ANNOTATED_CDS"/>
    <property type="molecule type" value="Genomic_DNA"/>
</dbReference>
<feature type="repeat" description="ANK" evidence="12">
    <location>
        <begin position="162"/>
        <end position="194"/>
    </location>
</feature>
<dbReference type="GO" id="GO:0006887">
    <property type="term" value="P:exocytosis"/>
    <property type="evidence" value="ECO:0007669"/>
    <property type="project" value="UniProtKB-KW"/>
</dbReference>
<dbReference type="PANTHER" id="PTHR24198:SF165">
    <property type="entry name" value="ANKYRIN REPEAT-CONTAINING PROTEIN-RELATED"/>
    <property type="match status" value="1"/>
</dbReference>
<dbReference type="EMBL" id="ABJB010359160">
    <property type="status" value="NOT_ANNOTATED_CDS"/>
    <property type="molecule type" value="Genomic_DNA"/>
</dbReference>
<dbReference type="Gene3D" id="1.25.40.20">
    <property type="entry name" value="Ankyrin repeat-containing domain"/>
    <property type="match status" value="1"/>
</dbReference>
<dbReference type="PaxDb" id="6945-B7PJ92"/>
<evidence type="ECO:0000313" key="14">
    <source>
        <dbReference type="EMBL" id="EEC06664.1"/>
    </source>
</evidence>
<dbReference type="InterPro" id="IPR002110">
    <property type="entry name" value="Ankyrin_rpt"/>
</dbReference>
<organism>
    <name type="scientific">Ixodes scapularis</name>
    <name type="common">Black-legged tick</name>
    <name type="synonym">Deer tick</name>
    <dbReference type="NCBI Taxonomy" id="6945"/>
    <lineage>
        <taxon>Eukaryota</taxon>
        <taxon>Metazoa</taxon>
        <taxon>Ecdysozoa</taxon>
        <taxon>Arthropoda</taxon>
        <taxon>Chelicerata</taxon>
        <taxon>Arachnida</taxon>
        <taxon>Acari</taxon>
        <taxon>Parasitiformes</taxon>
        <taxon>Ixodida</taxon>
        <taxon>Ixodoidea</taxon>
        <taxon>Ixodidae</taxon>
        <taxon>Ixodinae</taxon>
        <taxon>Ixodes</taxon>
    </lineage>
</organism>
<feature type="repeat" description="ANK" evidence="12">
    <location>
        <begin position="91"/>
        <end position="123"/>
    </location>
</feature>
<dbReference type="EMBL" id="ABJB010588844">
    <property type="status" value="NOT_ANNOTATED_CDS"/>
    <property type="molecule type" value="Genomic_DNA"/>
</dbReference>
<comment type="subcellular location">
    <subcellularLocation>
        <location evidence="1">Target cell membrane</location>
    </subcellularLocation>
</comment>
<dbReference type="InParanoid" id="B7PJ92"/>
<keyword evidence="5" id="KW-0638">Presynaptic neurotoxin</keyword>
<dbReference type="PROSITE" id="PS50297">
    <property type="entry name" value="ANK_REP_REGION"/>
    <property type="match status" value="2"/>
</dbReference>
<reference evidence="15" key="2">
    <citation type="submission" date="2020-05" db="UniProtKB">
        <authorList>
            <consortium name="EnsemblMetazoa"/>
        </authorList>
    </citation>
    <scope>IDENTIFICATION</scope>
    <source>
        <strain evidence="15">wikel</strain>
    </source>
</reference>
<dbReference type="Proteomes" id="UP000001555">
    <property type="component" value="Unassembled WGS sequence"/>
</dbReference>
<dbReference type="EnsemblMetazoa" id="ISCW004958-RA">
    <property type="protein sequence ID" value="ISCW004958-PA"/>
    <property type="gene ID" value="ISCW004958"/>
</dbReference>
<dbReference type="Pfam" id="PF12796">
    <property type="entry name" value="Ank_2"/>
    <property type="match status" value="1"/>
</dbReference>
<dbReference type="GO" id="GO:0010468">
    <property type="term" value="P:regulation of gene expression"/>
    <property type="evidence" value="ECO:0000318"/>
    <property type="project" value="GO_Central"/>
</dbReference>
<dbReference type="GO" id="GO:0044231">
    <property type="term" value="C:host cell presynaptic membrane"/>
    <property type="evidence" value="ECO:0007669"/>
    <property type="project" value="UniProtKB-KW"/>
</dbReference>
<keyword evidence="7" id="KW-0472">Membrane</keyword>
<evidence type="ECO:0000256" key="1">
    <source>
        <dbReference type="ARBA" id="ARBA00004175"/>
    </source>
</evidence>
<dbReference type="VEuPathDB" id="VectorBase:ISCW004958"/>
<proteinExistence type="inferred from homology"/>
<dbReference type="Pfam" id="PF00023">
    <property type="entry name" value="Ank"/>
    <property type="match status" value="1"/>
</dbReference>
<feature type="region of interest" description="Disordered" evidence="13">
    <location>
        <begin position="418"/>
        <end position="439"/>
    </location>
</feature>
<evidence type="ECO:0000256" key="9">
    <source>
        <dbReference type="ARBA" id="ARBA00049657"/>
    </source>
</evidence>
<keyword evidence="2" id="KW-0268">Exocytosis</keyword>
<protein>
    <recommendedName>
        <fullName evidence="11">Alpha-latrotoxin</fullName>
    </recommendedName>
</protein>
<reference evidence="14 16" key="1">
    <citation type="submission" date="2008-03" db="EMBL/GenBank/DDBJ databases">
        <title>Annotation of Ixodes scapularis.</title>
        <authorList>
            <consortium name="Ixodes scapularis Genome Project Consortium"/>
            <person name="Caler E."/>
            <person name="Hannick L.I."/>
            <person name="Bidwell S."/>
            <person name="Joardar V."/>
            <person name="Thiagarajan M."/>
            <person name="Amedeo P."/>
            <person name="Galinsky K.J."/>
            <person name="Schobel S."/>
            <person name="Inman J."/>
            <person name="Hostetler J."/>
            <person name="Miller J."/>
            <person name="Hammond M."/>
            <person name="Megy K."/>
            <person name="Lawson D."/>
            <person name="Kodira C."/>
            <person name="Sutton G."/>
            <person name="Meyer J."/>
            <person name="Hill C.A."/>
            <person name="Birren B."/>
            <person name="Nene V."/>
            <person name="Collins F."/>
            <person name="Alarcon-Chaidez F."/>
            <person name="Wikel S."/>
            <person name="Strausberg R."/>
        </authorList>
    </citation>
    <scope>NUCLEOTIDE SEQUENCE [LARGE SCALE GENOMIC DNA]</scope>
    <source>
        <strain evidence="16">Wikel</strain>
        <strain evidence="14">Wikel colony</strain>
    </source>
</reference>
<keyword evidence="5" id="KW-0528">Neurotoxin</keyword>
<keyword evidence="14" id="KW-0378">Hydrolase</keyword>
<keyword evidence="3" id="KW-1052">Target cell membrane</keyword>
<dbReference type="SMART" id="SM00248">
    <property type="entry name" value="ANK"/>
    <property type="match status" value="4"/>
</dbReference>
<comment type="subunit">
    <text evidence="10">Homotetramer in membranes.</text>
</comment>
<dbReference type="GO" id="GO:0016787">
    <property type="term" value="F:hydrolase activity"/>
    <property type="evidence" value="ECO:0007669"/>
    <property type="project" value="UniProtKB-KW"/>
</dbReference>
<evidence type="ECO:0000256" key="12">
    <source>
        <dbReference type="PROSITE-ProRule" id="PRU00023"/>
    </source>
</evidence>
<sequence>MVRKKQLDHTKKRSRWKTDAEECSNWDSGASQTLDALQATVFGATSDRCKTAHLKELYKRSQLLAAAFCGHGEAVDVLLKAGHDPNVTARDGSTPLMLAINQGHRDIASKLIEQGADSCLVNQDGTSAMHMMVRKMDAVMFNDLWSCLEKSGRINISAVDKEGRTPLMCAAAEGQTAVVERLLQAGVRLLTEDQRRVSLLAPPNTPTRDQRSFFRDTLFRVFLSIRRQMEGGTELLLCHNVFEALIACGRRHACDPSITSPLFHLCACLLHDKADYSKYVHYDMAKAFIEAGGLDLTHEVSYKVGDPCDVLCRCSVLLPVLPAAELEDGLQWVRSHLEDLLPTFREFAYKKDIITYWADGEQVKTSVMWERFKENFCRIYLEAKGSPLDCVHEPAHGQDFDTNTAFPLHSVAQTTLSRGKGPALLPKKSGQKAQNKKIARPRAIQTMIQVTFTEESRFPKKARGTLTYPQKPIDVRAGSTEPANVFEAMSMAPKVTPTVLPLQGYANAVKSNIPNEVTSLHSPEVTGDCDQPRYKLTDLKTPYPWKETDISLLGCQKFAGCSSQPTLPHAFSGGFAIRHTKSDPELSSTGPNSSFPATIELFKELPPVKTSNAPDSSLPAGEIHTKLTDVRQTSFLTATKDEPLGRSVLTERLTESSNPRQSTDDVATSRSAVEQRAQECSSSYDQCKRKLPCQRLHALQEHLFGEIIRSLQMTKAEDRDAMTTVMTLMESMMNSINTLTPRHSKGNSDFRLYELLLRTDDEKDFAVVSDQQEGRKRPFIETNMDCYSAGEWFEGLASTAERTVVQEDPTSLSSVWVSENLRWESTFRELAHAPLCSLTLTNGVFYNEEKKHIPTMSR</sequence>
<dbReference type="GO" id="GO:0005634">
    <property type="term" value="C:nucleus"/>
    <property type="evidence" value="ECO:0000318"/>
    <property type="project" value="GO_Central"/>
</dbReference>
<dbReference type="VEuPathDB" id="VectorBase:ISCI004958"/>
<dbReference type="EMBL" id="DS724896">
    <property type="protein sequence ID" value="EEC06664.1"/>
    <property type="molecule type" value="Genomic_DNA"/>
</dbReference>
<feature type="compositionally biased region" description="Polar residues" evidence="13">
    <location>
        <begin position="655"/>
        <end position="673"/>
    </location>
</feature>
<evidence type="ECO:0000256" key="8">
    <source>
        <dbReference type="ARBA" id="ARBA00023298"/>
    </source>
</evidence>
<keyword evidence="5" id="KW-0800">Toxin</keyword>
<dbReference type="PROSITE" id="PS50088">
    <property type="entry name" value="ANK_REPEAT"/>
    <property type="match status" value="2"/>
</dbReference>
<dbReference type="InterPro" id="IPR036770">
    <property type="entry name" value="Ankyrin_rpt-contain_sf"/>
</dbReference>
<keyword evidence="16" id="KW-1185">Reference proteome</keyword>
<evidence type="ECO:0000256" key="3">
    <source>
        <dbReference type="ARBA" id="ARBA00022537"/>
    </source>
</evidence>
<dbReference type="EMBL" id="ABJB010941645">
    <property type="status" value="NOT_ANNOTATED_CDS"/>
    <property type="molecule type" value="Genomic_DNA"/>
</dbReference>
<dbReference type="STRING" id="6945.B7PJ92"/>
<evidence type="ECO:0000256" key="13">
    <source>
        <dbReference type="SAM" id="MobiDB-lite"/>
    </source>
</evidence>
<dbReference type="EMBL" id="ABJB011124426">
    <property type="status" value="NOT_ANNOTATED_CDS"/>
    <property type="molecule type" value="Genomic_DNA"/>
</dbReference>
<name>B7PJ92_IXOSC</name>
<accession>B7PJ92</accession>
<dbReference type="EMBL" id="ABJB010599689">
    <property type="status" value="NOT_ANNOTATED_CDS"/>
    <property type="molecule type" value="Genomic_DNA"/>
</dbReference>
<evidence type="ECO:0000256" key="5">
    <source>
        <dbReference type="ARBA" id="ARBA00023028"/>
    </source>
</evidence>
<dbReference type="SUPFAM" id="SSF48403">
    <property type="entry name" value="Ankyrin repeat"/>
    <property type="match status" value="1"/>
</dbReference>
<evidence type="ECO:0000256" key="4">
    <source>
        <dbReference type="ARBA" id="ARBA00022737"/>
    </source>
</evidence>
<evidence type="ECO:0000256" key="7">
    <source>
        <dbReference type="ARBA" id="ARBA00023136"/>
    </source>
</evidence>
<evidence type="ECO:0000256" key="2">
    <source>
        <dbReference type="ARBA" id="ARBA00022483"/>
    </source>
</evidence>
<evidence type="ECO:0000313" key="16">
    <source>
        <dbReference type="Proteomes" id="UP000001555"/>
    </source>
</evidence>
<dbReference type="GO" id="GO:0044218">
    <property type="term" value="C:other organism cell membrane"/>
    <property type="evidence" value="ECO:0007669"/>
    <property type="project" value="UniProtKB-KW"/>
</dbReference>